<proteinExistence type="predicted"/>
<sequence>MDVCVVAVDVGSVRPPSRFAWVALDTRGAEPIGAGIDPATAVDAVAAALTRGDQVALLLEAPMAVPVPDRWEDLGKARAGEGNRPWSAGAGAGVLATGIAQATWIFKALAERVPACTATTQPATWQSGQAQLLLAEAFVSGTGKPVPVGVSSHAADAAAAGRDFLDRLHRGPLVSDVVCGPHAAVNLLAATAIGGRLPIAEHELRADVLVLKVRPVRSGGGVFEEFARGGEGG</sequence>
<dbReference type="EMBL" id="BOQP01000010">
    <property type="protein sequence ID" value="GIM71303.1"/>
    <property type="molecule type" value="Genomic_DNA"/>
</dbReference>
<dbReference type="Proteomes" id="UP000680865">
    <property type="component" value="Unassembled WGS sequence"/>
</dbReference>
<evidence type="ECO:0008006" key="3">
    <source>
        <dbReference type="Google" id="ProtNLM"/>
    </source>
</evidence>
<evidence type="ECO:0000313" key="2">
    <source>
        <dbReference type="Proteomes" id="UP000680865"/>
    </source>
</evidence>
<protein>
    <recommendedName>
        <fullName evidence="3">DUF429 domain-containing protein</fullName>
    </recommendedName>
</protein>
<dbReference type="AlphaFoldDB" id="A0A919SHV2"/>
<accession>A0A919SHV2</accession>
<evidence type="ECO:0000313" key="1">
    <source>
        <dbReference type="EMBL" id="GIM71303.1"/>
    </source>
</evidence>
<name>A0A919SHV2_9ACTN</name>
<organism evidence="1 2">
    <name type="scientific">Winogradskya consettensis</name>
    <dbReference type="NCBI Taxonomy" id="113560"/>
    <lineage>
        <taxon>Bacteria</taxon>
        <taxon>Bacillati</taxon>
        <taxon>Actinomycetota</taxon>
        <taxon>Actinomycetes</taxon>
        <taxon>Micromonosporales</taxon>
        <taxon>Micromonosporaceae</taxon>
        <taxon>Winogradskya</taxon>
    </lineage>
</organism>
<gene>
    <name evidence="1" type="ORF">Aco04nite_24600</name>
</gene>
<keyword evidence="2" id="KW-1185">Reference proteome</keyword>
<comment type="caution">
    <text evidence="1">The sequence shown here is derived from an EMBL/GenBank/DDBJ whole genome shotgun (WGS) entry which is preliminary data.</text>
</comment>
<reference evidence="1" key="1">
    <citation type="submission" date="2021-03" db="EMBL/GenBank/DDBJ databases">
        <title>Whole genome shotgun sequence of Actinoplanes consettensis NBRC 14913.</title>
        <authorList>
            <person name="Komaki H."/>
            <person name="Tamura T."/>
        </authorList>
    </citation>
    <scope>NUCLEOTIDE SEQUENCE</scope>
    <source>
        <strain evidence="1">NBRC 14913</strain>
    </source>
</reference>
<dbReference type="RefSeq" id="WP_212997362.1">
    <property type="nucleotide sequence ID" value="NZ_BAAATW010000013.1"/>
</dbReference>